<evidence type="ECO:0000313" key="4">
    <source>
        <dbReference type="Proteomes" id="UP000386847"/>
    </source>
</evidence>
<dbReference type="EMBL" id="CP045725">
    <property type="protein sequence ID" value="QGF22809.1"/>
    <property type="molecule type" value="Genomic_DNA"/>
</dbReference>
<sequence length="195" mass="20203">MPTWLILAVTLVALVGGPSGVVWAAYLGTRTPPVPAVQASDPTTLTIDSLGLRGVGVLPMALKHGALNPPDNPRLVGWWNQSADAGAATGTTLLTAHKVHSGSAVFEHLVELKPGATVVVGGASGSYAYVVQDVRVLTKDRMAAEAGRLFSQDGPHRLLLVTCEDWDGKEFASNSVVTAVPAPVVPPSTPGSSRR</sequence>
<organism evidence="3 4">
    <name type="scientific">Raineyella fluvialis</name>
    <dbReference type="NCBI Taxonomy" id="2662261"/>
    <lineage>
        <taxon>Bacteria</taxon>
        <taxon>Bacillati</taxon>
        <taxon>Actinomycetota</taxon>
        <taxon>Actinomycetes</taxon>
        <taxon>Propionibacteriales</taxon>
        <taxon>Propionibacteriaceae</taxon>
        <taxon>Raineyella</taxon>
    </lineage>
</organism>
<dbReference type="KEGG" id="rain:Rai3103_02995"/>
<dbReference type="Proteomes" id="UP000386847">
    <property type="component" value="Chromosome"/>
</dbReference>
<feature type="active site" description="Acyl-thioester intermediate" evidence="2">
    <location>
        <position position="163"/>
    </location>
</feature>
<evidence type="ECO:0000256" key="2">
    <source>
        <dbReference type="PIRSR" id="PIRSR605754-1"/>
    </source>
</evidence>
<dbReference type="InterPro" id="IPR023365">
    <property type="entry name" value="Sortase_dom-sf"/>
</dbReference>
<evidence type="ECO:0000313" key="3">
    <source>
        <dbReference type="EMBL" id="QGF22809.1"/>
    </source>
</evidence>
<protein>
    <submittedName>
        <fullName evidence="3">Sortase</fullName>
    </submittedName>
</protein>
<dbReference type="RefSeq" id="WP_153571336.1">
    <property type="nucleotide sequence ID" value="NZ_CP045725.1"/>
</dbReference>
<keyword evidence="1" id="KW-0378">Hydrolase</keyword>
<keyword evidence="4" id="KW-1185">Reference proteome</keyword>
<proteinExistence type="predicted"/>
<dbReference type="Pfam" id="PF04203">
    <property type="entry name" value="Sortase"/>
    <property type="match status" value="1"/>
</dbReference>
<evidence type="ECO:0000256" key="1">
    <source>
        <dbReference type="ARBA" id="ARBA00022801"/>
    </source>
</evidence>
<dbReference type="InterPro" id="IPR005754">
    <property type="entry name" value="Sortase"/>
</dbReference>
<gene>
    <name evidence="3" type="ORF">Rai3103_02995</name>
</gene>
<dbReference type="Gene3D" id="2.40.260.10">
    <property type="entry name" value="Sortase"/>
    <property type="match status" value="1"/>
</dbReference>
<dbReference type="AlphaFoldDB" id="A0A5Q2F7J1"/>
<dbReference type="GO" id="GO:0016787">
    <property type="term" value="F:hydrolase activity"/>
    <property type="evidence" value="ECO:0007669"/>
    <property type="project" value="UniProtKB-KW"/>
</dbReference>
<reference evidence="3 4" key="1">
    <citation type="submission" date="2019-10" db="EMBL/GenBank/DDBJ databases">
        <title>Genomic analysis of Raineyella sp. CBA3103.</title>
        <authorList>
            <person name="Roh S.W."/>
        </authorList>
    </citation>
    <scope>NUCLEOTIDE SEQUENCE [LARGE SCALE GENOMIC DNA]</scope>
    <source>
        <strain evidence="3 4">CBA3103</strain>
    </source>
</reference>
<dbReference type="SUPFAM" id="SSF63817">
    <property type="entry name" value="Sortase"/>
    <property type="match status" value="1"/>
</dbReference>
<dbReference type="CDD" id="cd05829">
    <property type="entry name" value="Sortase_F"/>
    <property type="match status" value="1"/>
</dbReference>
<accession>A0A5Q2F7J1</accession>
<name>A0A5Q2F7J1_9ACTN</name>
<dbReference type="InterPro" id="IPR042001">
    <property type="entry name" value="Sortase_F"/>
</dbReference>
<feature type="active site" description="Proton donor/acceptor" evidence="2">
    <location>
        <position position="97"/>
    </location>
</feature>